<keyword evidence="2 8" id="KW-1003">Cell membrane</keyword>
<comment type="similarity">
    <text evidence="8">Belongs to the CN hydrolase family. Apolipoprotein N-acyltransferase subfamily.</text>
</comment>
<feature type="domain" description="CN hydrolase" evidence="10">
    <location>
        <begin position="289"/>
        <end position="543"/>
    </location>
</feature>
<comment type="function">
    <text evidence="8">Catalyzes the phospholipid dependent N-acylation of the N-terminal cysteine of apolipoprotein, the last step in lipoprotein maturation.</text>
</comment>
<dbReference type="Gene3D" id="3.60.110.10">
    <property type="entry name" value="Carbon-nitrogen hydrolase"/>
    <property type="match status" value="1"/>
</dbReference>
<feature type="compositionally biased region" description="Basic and acidic residues" evidence="9">
    <location>
        <begin position="1"/>
        <end position="27"/>
    </location>
</feature>
<proteinExistence type="inferred from homology"/>
<feature type="region of interest" description="Disordered" evidence="9">
    <location>
        <begin position="222"/>
        <end position="252"/>
    </location>
</feature>
<comment type="pathway">
    <text evidence="8">Protein modification; lipoprotein biosynthesis (N-acyl transfer).</text>
</comment>
<name>A0ABX8BYI3_9ACTN</name>
<feature type="compositionally biased region" description="Basic and acidic residues" evidence="9">
    <location>
        <begin position="224"/>
        <end position="236"/>
    </location>
</feature>
<evidence type="ECO:0000256" key="6">
    <source>
        <dbReference type="ARBA" id="ARBA00023136"/>
    </source>
</evidence>
<evidence type="ECO:0000313" key="12">
    <source>
        <dbReference type="Proteomes" id="UP000678016"/>
    </source>
</evidence>
<evidence type="ECO:0000256" key="5">
    <source>
        <dbReference type="ARBA" id="ARBA00022989"/>
    </source>
</evidence>
<dbReference type="Pfam" id="PF20154">
    <property type="entry name" value="LNT_N"/>
    <property type="match status" value="1"/>
</dbReference>
<dbReference type="PROSITE" id="PS50263">
    <property type="entry name" value="CN_HYDROLASE"/>
    <property type="match status" value="1"/>
</dbReference>
<dbReference type="SUPFAM" id="SSF56317">
    <property type="entry name" value="Carbon-nitrogen hydrolase"/>
    <property type="match status" value="1"/>
</dbReference>
<evidence type="ECO:0000256" key="7">
    <source>
        <dbReference type="ARBA" id="ARBA00023315"/>
    </source>
</evidence>
<dbReference type="InterPro" id="IPR045378">
    <property type="entry name" value="LNT_N"/>
</dbReference>
<comment type="subcellular location">
    <subcellularLocation>
        <location evidence="1 8">Cell membrane</location>
        <topology evidence="1 8">Multi-pass membrane protein</topology>
    </subcellularLocation>
</comment>
<keyword evidence="5 8" id="KW-1133">Transmembrane helix</keyword>
<evidence type="ECO:0000313" key="11">
    <source>
        <dbReference type="EMBL" id="QUX27244.1"/>
    </source>
</evidence>
<dbReference type="HAMAP" id="MF_01148">
    <property type="entry name" value="Lnt"/>
    <property type="match status" value="1"/>
</dbReference>
<dbReference type="EMBL" id="CP074132">
    <property type="protein sequence ID" value="QUX27244.1"/>
    <property type="molecule type" value="Genomic_DNA"/>
</dbReference>
<evidence type="ECO:0000259" key="10">
    <source>
        <dbReference type="PROSITE" id="PS50263"/>
    </source>
</evidence>
<evidence type="ECO:0000256" key="8">
    <source>
        <dbReference type="HAMAP-Rule" id="MF_01148"/>
    </source>
</evidence>
<dbReference type="RefSeq" id="WP_212640318.1">
    <property type="nucleotide sequence ID" value="NZ_CP074132.1"/>
</dbReference>
<feature type="transmembrane region" description="Helical" evidence="8">
    <location>
        <begin position="187"/>
        <end position="211"/>
    </location>
</feature>
<dbReference type="NCBIfam" id="TIGR00546">
    <property type="entry name" value="lnt"/>
    <property type="match status" value="1"/>
</dbReference>
<dbReference type="PANTHER" id="PTHR38686">
    <property type="entry name" value="APOLIPOPROTEIN N-ACYLTRANSFERASE"/>
    <property type="match status" value="1"/>
</dbReference>
<protein>
    <recommendedName>
        <fullName evidence="8">Apolipoprotein N-acyltransferase</fullName>
        <shortName evidence="8">ALP N-acyltransferase</shortName>
        <ecNumber evidence="8">2.3.1.269</ecNumber>
    </recommendedName>
</protein>
<dbReference type="InterPro" id="IPR004563">
    <property type="entry name" value="Apolipo_AcylTrfase"/>
</dbReference>
<feature type="transmembrane region" description="Helical" evidence="8">
    <location>
        <begin position="257"/>
        <end position="280"/>
    </location>
</feature>
<evidence type="ECO:0000256" key="9">
    <source>
        <dbReference type="SAM" id="MobiDB-lite"/>
    </source>
</evidence>
<feature type="region of interest" description="Disordered" evidence="9">
    <location>
        <begin position="1"/>
        <end position="29"/>
    </location>
</feature>
<dbReference type="InterPro" id="IPR036526">
    <property type="entry name" value="C-N_Hydrolase_sf"/>
</dbReference>
<gene>
    <name evidence="8 11" type="primary">lnt</name>
    <name evidence="11" type="ORF">KGD83_18165</name>
</gene>
<feature type="transmembrane region" description="Helical" evidence="8">
    <location>
        <begin position="49"/>
        <end position="66"/>
    </location>
</feature>
<feature type="transmembrane region" description="Helical" evidence="8">
    <location>
        <begin position="119"/>
        <end position="142"/>
    </location>
</feature>
<evidence type="ECO:0000256" key="2">
    <source>
        <dbReference type="ARBA" id="ARBA00022475"/>
    </source>
</evidence>
<dbReference type="Proteomes" id="UP000678016">
    <property type="component" value="Chromosome"/>
</dbReference>
<sequence length="581" mass="60683">MVAEHTERGSAHGSDRPSPEPVGRERTANPVRSLASAFAPGHRWGRHDLLWRVLAAVGSGLAQLFALPPYGLWWLGPLSAALLALAVAGARTRRAAWLGALSGATLMVPLVHWQDIFGVDVWLLIAGAETVYFLPMAMALGAAMRLPGWPLWTAALWVAQEAVRARWPLGGFPWGKLAFAQPDTPFVGYAALGSSALVTFAVALTGGLLLWSALRLAGALGAGRGDRDDRNDRDAAHGAGAGPGRPANTGGPLRTGWVPAVIGLAAAAAVVAGGALAPAIGRPDVSHTVTVGMVQGNVPNVGQMSIAGERMQVLDNHADGVHELADAVRAGEYPQPDMVLLPENASDIDPFRDPQAREVIDAAAADAGVPLLWGMSRFNDDGTRYVSSVVWDPLTGPGEMYDKRYLVPFGEYVPFRDFFTRFVARLQQVSSDAVPGTEPGALDVGGTTLAVGICFDVAFDLPVRESVAAGGQVIVVPTNNANYNFTGQTNQQLAITQLRAVEHGRPAVVVSTSGVSAVVDPDGSLAYSSPEAVPDIHVAELEAMEGTTVATRLGAAPEALLSALGLGAVAVAVVLGRRRRA</sequence>
<accession>A0ABX8BYI3</accession>
<dbReference type="Pfam" id="PF00795">
    <property type="entry name" value="CN_hydrolase"/>
    <property type="match status" value="1"/>
</dbReference>
<reference evidence="12" key="1">
    <citation type="submission" date="2021-05" db="EMBL/GenBank/DDBJ databases">
        <title>Direct Submission.</title>
        <authorList>
            <person name="Li K."/>
            <person name="Gao J."/>
        </authorList>
    </citation>
    <scope>NUCLEOTIDE SEQUENCE [LARGE SCALE GENOMIC DNA]</scope>
    <source>
        <strain evidence="12">HDS12</strain>
    </source>
</reference>
<feature type="transmembrane region" description="Helical" evidence="8">
    <location>
        <begin position="559"/>
        <end position="576"/>
    </location>
</feature>
<keyword evidence="6 8" id="KW-0472">Membrane</keyword>
<keyword evidence="12" id="KW-1185">Reference proteome</keyword>
<comment type="catalytic activity">
    <reaction evidence="8">
        <text>N-terminal S-1,2-diacyl-sn-glyceryl-L-cysteinyl-[lipoprotein] + a glycerophospholipid = N-acyl-S-1,2-diacyl-sn-glyceryl-L-cysteinyl-[lipoprotein] + a 2-acyl-sn-glycero-3-phospholipid + H(+)</text>
        <dbReference type="Rhea" id="RHEA:48228"/>
        <dbReference type="Rhea" id="RHEA-COMP:14681"/>
        <dbReference type="Rhea" id="RHEA-COMP:14684"/>
        <dbReference type="ChEBI" id="CHEBI:15378"/>
        <dbReference type="ChEBI" id="CHEBI:136912"/>
        <dbReference type="ChEBI" id="CHEBI:140656"/>
        <dbReference type="ChEBI" id="CHEBI:140657"/>
        <dbReference type="ChEBI" id="CHEBI:140660"/>
        <dbReference type="EC" id="2.3.1.269"/>
    </reaction>
</comment>
<dbReference type="EC" id="2.3.1.269" evidence="8"/>
<organism evidence="11 12">
    <name type="scientific">Nocardiopsis akebiae</name>
    <dbReference type="NCBI Taxonomy" id="2831968"/>
    <lineage>
        <taxon>Bacteria</taxon>
        <taxon>Bacillati</taxon>
        <taxon>Actinomycetota</taxon>
        <taxon>Actinomycetes</taxon>
        <taxon>Streptosporangiales</taxon>
        <taxon>Nocardiopsidaceae</taxon>
        <taxon>Nocardiopsis</taxon>
    </lineage>
</organism>
<evidence type="ECO:0000256" key="3">
    <source>
        <dbReference type="ARBA" id="ARBA00022679"/>
    </source>
</evidence>
<keyword evidence="3 8" id="KW-0808">Transferase</keyword>
<dbReference type="InterPro" id="IPR003010">
    <property type="entry name" value="C-N_Hydrolase"/>
</dbReference>
<dbReference type="PANTHER" id="PTHR38686:SF1">
    <property type="entry name" value="APOLIPOPROTEIN N-ACYLTRANSFERASE"/>
    <property type="match status" value="1"/>
</dbReference>
<evidence type="ECO:0000256" key="1">
    <source>
        <dbReference type="ARBA" id="ARBA00004651"/>
    </source>
</evidence>
<keyword evidence="7 8" id="KW-0012">Acyltransferase</keyword>
<dbReference type="CDD" id="cd07571">
    <property type="entry name" value="ALP_N-acyl_transferase"/>
    <property type="match status" value="1"/>
</dbReference>
<evidence type="ECO:0000256" key="4">
    <source>
        <dbReference type="ARBA" id="ARBA00022692"/>
    </source>
</evidence>
<feature type="transmembrane region" description="Helical" evidence="8">
    <location>
        <begin position="95"/>
        <end position="113"/>
    </location>
</feature>
<keyword evidence="4 8" id="KW-0812">Transmembrane</keyword>